<comment type="caution">
    <text evidence="5">The sequence shown here is derived from an EMBL/GenBank/DDBJ whole genome shotgun (WGS) entry which is preliminary data.</text>
</comment>
<evidence type="ECO:0000256" key="3">
    <source>
        <dbReference type="SAM" id="SignalP"/>
    </source>
</evidence>
<evidence type="ECO:0000313" key="5">
    <source>
        <dbReference type="EMBL" id="RFO94807.1"/>
    </source>
</evidence>
<dbReference type="InterPro" id="IPR027385">
    <property type="entry name" value="Beta-barrel_OMP"/>
</dbReference>
<comment type="subcellular location">
    <subcellularLocation>
        <location evidence="1">Cell outer membrane</location>
    </subcellularLocation>
</comment>
<keyword evidence="6" id="KW-1185">Reference proteome</keyword>
<feature type="chain" id="PRO_5017577196" description="Outer membrane protein beta-barrel domain-containing protein" evidence="3">
    <location>
        <begin position="23"/>
        <end position="204"/>
    </location>
</feature>
<feature type="domain" description="Outer membrane protein beta-barrel" evidence="4">
    <location>
        <begin position="9"/>
        <end position="204"/>
    </location>
</feature>
<dbReference type="Gene3D" id="2.40.160.20">
    <property type="match status" value="1"/>
</dbReference>
<dbReference type="Proteomes" id="UP000260665">
    <property type="component" value="Unassembled WGS sequence"/>
</dbReference>
<dbReference type="AlphaFoldDB" id="A0A3E1R683"/>
<dbReference type="InterPro" id="IPR011250">
    <property type="entry name" value="OMP/PagP_B-barrel"/>
</dbReference>
<protein>
    <recommendedName>
        <fullName evidence="4">Outer membrane protein beta-barrel domain-containing protein</fullName>
    </recommendedName>
</protein>
<organism evidence="5 6">
    <name type="scientific">Rhodoferax lacus</name>
    <dbReference type="NCBI Taxonomy" id="2184758"/>
    <lineage>
        <taxon>Bacteria</taxon>
        <taxon>Pseudomonadati</taxon>
        <taxon>Pseudomonadota</taxon>
        <taxon>Betaproteobacteria</taxon>
        <taxon>Burkholderiales</taxon>
        <taxon>Comamonadaceae</taxon>
        <taxon>Rhodoferax</taxon>
    </lineage>
</organism>
<dbReference type="SUPFAM" id="SSF56925">
    <property type="entry name" value="OMPA-like"/>
    <property type="match status" value="1"/>
</dbReference>
<name>A0A3E1R683_9BURK</name>
<evidence type="ECO:0000313" key="6">
    <source>
        <dbReference type="Proteomes" id="UP000260665"/>
    </source>
</evidence>
<proteinExistence type="predicted"/>
<dbReference type="Pfam" id="PF13505">
    <property type="entry name" value="OMP_b-brl"/>
    <property type="match status" value="1"/>
</dbReference>
<feature type="signal peptide" evidence="3">
    <location>
        <begin position="1"/>
        <end position="22"/>
    </location>
</feature>
<accession>A0A3E1R683</accession>
<dbReference type="OrthoDB" id="8899598at2"/>
<dbReference type="GO" id="GO:0009279">
    <property type="term" value="C:cell outer membrane"/>
    <property type="evidence" value="ECO:0007669"/>
    <property type="project" value="UniProtKB-SubCell"/>
</dbReference>
<sequence length="204" mass="21617">MKIRFNHVILVAVVVCSSYANAQQNPFEGGSVALNLGLQSNSTEISSGSDRISGIGWDSQGANLQGAWGWSLSPSFIVSVGASYNLTDVSAGDAGTSTGGFSLKRKNAYSVYLEPGFKVSDKTLAYGKVGYENANMQGEVAGRSGDKSIDGIGYGLGLRTMLDNNLYLQAEVKQIYYSSATFPGQSTDFKVHATEGLFGVGYQF</sequence>
<evidence type="ECO:0000259" key="4">
    <source>
        <dbReference type="Pfam" id="PF13505"/>
    </source>
</evidence>
<evidence type="ECO:0000256" key="2">
    <source>
        <dbReference type="ARBA" id="ARBA00022729"/>
    </source>
</evidence>
<dbReference type="RefSeq" id="WP_117180257.1">
    <property type="nucleotide sequence ID" value="NZ_QFZK01000030.1"/>
</dbReference>
<evidence type="ECO:0000256" key="1">
    <source>
        <dbReference type="ARBA" id="ARBA00004442"/>
    </source>
</evidence>
<dbReference type="EMBL" id="QFZK01000030">
    <property type="protein sequence ID" value="RFO94807.1"/>
    <property type="molecule type" value="Genomic_DNA"/>
</dbReference>
<keyword evidence="2 3" id="KW-0732">Signal</keyword>
<gene>
    <name evidence="5" type="ORF">DIC66_21585</name>
</gene>
<reference evidence="5 6" key="1">
    <citation type="submission" date="2018-05" db="EMBL/GenBank/DDBJ databases">
        <title>Rhodoferax soyangensis sp.nov., isolated from an oligotrophic freshwater lake.</title>
        <authorList>
            <person name="Park M."/>
        </authorList>
    </citation>
    <scope>NUCLEOTIDE SEQUENCE [LARGE SCALE GENOMIC DNA]</scope>
    <source>
        <strain evidence="5 6">IMCC26218</strain>
    </source>
</reference>